<comment type="cofactor">
    <cofactor evidence="24">
        <name>[3Fe-4S] cluster</name>
        <dbReference type="ChEBI" id="CHEBI:21137"/>
    </cofactor>
    <text evidence="24">Binds 1 [3Fe-4S] cluster.</text>
</comment>
<evidence type="ECO:0000256" key="14">
    <source>
        <dbReference type="ARBA" id="ARBA00023002"/>
    </source>
</evidence>
<dbReference type="FunFam" id="3.40.50.720:FF:000113">
    <property type="entry name" value="Glutamate synthase [NADH], amyloplastic"/>
    <property type="match status" value="1"/>
</dbReference>
<reference evidence="27" key="1">
    <citation type="submission" date="2020-11" db="EMBL/GenBank/DDBJ databases">
        <authorList>
            <consortium name="DOE Joint Genome Institute"/>
            <person name="Ahrendt S."/>
            <person name="Riley R."/>
            <person name="Andreopoulos W."/>
            <person name="Labutti K."/>
            <person name="Pangilinan J."/>
            <person name="Ruiz-Duenas F.J."/>
            <person name="Barrasa J.M."/>
            <person name="Sanchez-Garcia M."/>
            <person name="Camarero S."/>
            <person name="Miyauchi S."/>
            <person name="Serrano A."/>
            <person name="Linde D."/>
            <person name="Babiker R."/>
            <person name="Drula E."/>
            <person name="Ayuso-Fernandez I."/>
            <person name="Pacheco R."/>
            <person name="Padilla G."/>
            <person name="Ferreira P."/>
            <person name="Barriuso J."/>
            <person name="Kellner H."/>
            <person name="Castanera R."/>
            <person name="Alfaro M."/>
            <person name="Ramirez L."/>
            <person name="Pisabarro A.G."/>
            <person name="Kuo A."/>
            <person name="Tritt A."/>
            <person name="Lipzen A."/>
            <person name="He G."/>
            <person name="Yan M."/>
            <person name="Ng V."/>
            <person name="Cullen D."/>
            <person name="Martin F."/>
            <person name="Rosso M.-N."/>
            <person name="Henrissat B."/>
            <person name="Hibbett D."/>
            <person name="Martinez A.T."/>
            <person name="Grigoriev I.V."/>
        </authorList>
    </citation>
    <scope>NUCLEOTIDE SEQUENCE</scope>
    <source>
        <strain evidence="27">CIRM-BRFM 674</strain>
    </source>
</reference>
<proteinExistence type="inferred from homology"/>
<dbReference type="GO" id="GO:0010181">
    <property type="term" value="F:FMN binding"/>
    <property type="evidence" value="ECO:0007669"/>
    <property type="project" value="InterPro"/>
</dbReference>
<dbReference type="InterPro" id="IPR017932">
    <property type="entry name" value="GATase_2_dom"/>
</dbReference>
<keyword evidence="8" id="KW-0028">Amino-acid biosynthesis</keyword>
<evidence type="ECO:0000256" key="19">
    <source>
        <dbReference type="ARBA" id="ARBA00024383"/>
    </source>
</evidence>
<dbReference type="FunFam" id="1.10.1060.10:FF:000006">
    <property type="entry name" value="Glutamate synthase (NADPH/NADH)"/>
    <property type="match status" value="1"/>
</dbReference>
<keyword evidence="11" id="KW-0479">Metal-binding</keyword>
<sequence>MASTGASYSQSPESLPLVSDVASVENMNGFHAVQRDESSFAASLPANQGLYSNENEKDSCGVGFICHIKGEPSHKIVSDARQLLCAMTHRGATGADSRDGDGAGVMTAIPHGFFKREAERDLGCVLPEPGEYAVGNVFFKANDPVQLQSYQSVFTNIAKELGLRVLGWREVPTDPSILGPAASSKEPTILQPFVVLRSHYGDGNRSQAGTFDAKDFERQLYVLRKHATHSITLAKGFYVCSLSSKNIVYKGQLSPSQVYNYYHDLNHVLYKSHFTLVHSRFSTNTFPSWDRAQPLRWAAHNGEINTVRGNKNWMRAREGVLSSQHFGDQLDLLYPIIEHGGSDSAAFDNVLELLVVNGAVTLPEAVMMMIPEAWQGNENMDPQKRAFYNWAACVQEPWDGPALFAFSDGRFCGANLDRNGLRPCRYIVTKEDIIVCASEVGALYISPEKVVQKGRLKPGRMLLVDTLEGRIVDDKELKRNTASKQNFASWVEAHVIEVPNIIKRVKRSHISLEPSLDDSTLSTDPNLLAFGFTAEQLNLLMLPMVLDGKEALGSMGNDAPLAAMATQPRMIYDYFRQLFAQVTNPPIDPIRESIVMSLAAYVGPEGNLLEMKAEQCHRILLPSPVISIEEMNAMKNLKTAYSTWPSRTIDITFAKTEGLPGYKRALERVCSEASQAIDDGIKVVILSDRNTGESRVPLSALIACGGVHHHLTTQKKRAKVALMVETAEAREVHHLCVLVGYGADAVCPWLVMETIHKVAREGLVKTDKTVPELMDNYRHSVDNGILKVMSKMGISTLQSYKGAQIFEILGLHSEVVEPCFIGTASRVQGATFDLLAMDAFELHERGWPSRQTILPPGMPESGEYHWRDGGEAHINDPTGIANLQDAVREKNQVAYDAYSRNANEQTQSIHLRGLLDFRYENCTPIPIEQVEPWNEIVRRFVTGAMSYGSISMEAHSTLAVAMNRLGGKSNTGEGGEDAERSVVLPNGDTMRSAIKQVASGRFGVTSNYLADADELQIKMAQGAKPGEGGELPGHKVSGSIARTRHSTAGVGLISPPPHHDIYSIEDLKQLIYDLKCSNPRSRISVKLVSEVGVGIVASGVAKAKADHILISGHDGGTGASRWTGIKYAGLPWELGLAETHQTLVLNDLRGRVTVQTDGQIRTGRDIAIACLLGAEEWGFATTPLIAMGCIMMRKCHLNTCPVGIATQDPQLRAKFAGQPEQVINFFYYLAEELRGYMAKLGFRTINEMVGRADVLKVNEKLRTAKTAHLDLSAILKPAWQMRPGAATYRVRQQDHKLYIRLDNKFIDESEPALTKGLPVHIECDVTNTDRALGTSLSYKVSKLYGEEGLPKDTIHIQMKGSAGQSCGAFLAPGITIELEGDANDYVGKGLSGGRLIVYPPKDSTFKAEENIIVGNVCLYGATSGEAFIRGIAAERFAVRNSGANAVVEGTGDHGCEYMTGGRVVVLGVTGRNFAAGMSGGIAYVLDTAHTFASKVNMEMVELGKVDDPREIAALRSLIEDHRHYTGSEVADRVLHDFHHLLPLFVRVMPLDYKRVLEEQVAREKEEKLRQSVIDLIPSRTASQVDLASDGLQDILLPKALSAASLSTSRSRHEPSLPDVEDSLVDDSTTKQRLNKLDKTRGFMKYKRLGEAYRPPRKRVKDWKEISTRLTESELKYQSARCMDCGVPFCQSDTGCPISNIIPKWNDLVFKGQWQDALNRLLMTNNFPEFTGRVCPAPCEGACVLGINEQPVGVKSIECAIIDKGFEMGWMAPNPPNFRTGKRIAVIGSGPAGLACADQLNKAGHFVTVYDRNDRMGGLLMYGIPNMKLDKSIVQRRIDLMAAEGITFVPNAHVGVDVDAKQLQSENDAVVICTGATWPRDLKIPNRNADGIHFAMDFLQLNTKSLLDSELQDGGYINAKGKDVIVIGGGDTGNDCIGTSMRHGAKSIVNFELLPRPPVARGRDNPWPQWPRIFRTDYGHNEVAAHFGNDPREYCISTKDFVLDEEGKLKGLNTVRVEWTKDSGGRWKMEEVPGSEKFFPAQLVFLALGFLGPQNEILQAMGIKQDARSNIQTPSKKYSTNLEGVFAAGDCRRGQSLIVWGINEGRGAAAEVDRWLSGDSSRLPSAGGIKTRNFGPPPVSKTSGEILA</sequence>
<evidence type="ECO:0000313" key="28">
    <source>
        <dbReference type="Proteomes" id="UP000807469"/>
    </source>
</evidence>
<evidence type="ECO:0000256" key="1">
    <source>
        <dbReference type="ARBA" id="ARBA00001917"/>
    </source>
</evidence>
<dbReference type="InterPro" id="IPR009051">
    <property type="entry name" value="Helical_ferredxn"/>
</dbReference>
<dbReference type="PIRSF" id="PIRSF000187">
    <property type="entry name" value="GOGAT"/>
    <property type="match status" value="1"/>
</dbReference>
<dbReference type="Gene3D" id="3.20.20.70">
    <property type="entry name" value="Aldolase class I"/>
    <property type="match status" value="2"/>
</dbReference>
<comment type="subunit">
    <text evidence="7">Homotrimer.</text>
</comment>
<dbReference type="NCBIfam" id="TIGR01317">
    <property type="entry name" value="GOGAT_sm_gam"/>
    <property type="match status" value="1"/>
</dbReference>
<protein>
    <recommendedName>
        <fullName evidence="22">Glutamate synthase [NADH]</fullName>
        <ecNumber evidence="19">1.4.1.14</ecNumber>
    </recommendedName>
</protein>
<dbReference type="InterPro" id="IPR036188">
    <property type="entry name" value="FAD/NAD-bd_sf"/>
</dbReference>
<evidence type="ECO:0000256" key="15">
    <source>
        <dbReference type="ARBA" id="ARBA00023004"/>
    </source>
</evidence>
<dbReference type="SUPFAM" id="SSF56235">
    <property type="entry name" value="N-terminal nucleophile aminohydrolases (Ntn hydrolases)"/>
    <property type="match status" value="1"/>
</dbReference>
<dbReference type="EMBL" id="MU155149">
    <property type="protein sequence ID" value="KAF9483852.1"/>
    <property type="molecule type" value="Genomic_DNA"/>
</dbReference>
<dbReference type="Pfam" id="PF04898">
    <property type="entry name" value="Glu_syn_central"/>
    <property type="match status" value="1"/>
</dbReference>
<comment type="catalytic activity">
    <reaction evidence="20">
        <text>2 L-glutamate + NAD(+) = L-glutamine + 2-oxoglutarate + NADH + H(+)</text>
        <dbReference type="Rhea" id="RHEA:13753"/>
        <dbReference type="ChEBI" id="CHEBI:15378"/>
        <dbReference type="ChEBI" id="CHEBI:16810"/>
        <dbReference type="ChEBI" id="CHEBI:29985"/>
        <dbReference type="ChEBI" id="CHEBI:57540"/>
        <dbReference type="ChEBI" id="CHEBI:57945"/>
        <dbReference type="ChEBI" id="CHEBI:58359"/>
        <dbReference type="EC" id="1.4.1.14"/>
    </reaction>
</comment>
<dbReference type="FunFam" id="3.20.20.70:FF:000017">
    <property type="entry name" value="Glutamate synthase [NADH], amyloplastic"/>
    <property type="match status" value="1"/>
</dbReference>
<keyword evidence="10" id="KW-0288">FMN</keyword>
<evidence type="ECO:0000259" key="26">
    <source>
        <dbReference type="PROSITE" id="PS51278"/>
    </source>
</evidence>
<dbReference type="FunFam" id="3.50.50.60:FF:000124">
    <property type="entry name" value="Glutamate synthase small subunit"/>
    <property type="match status" value="1"/>
</dbReference>
<evidence type="ECO:0000256" key="13">
    <source>
        <dbReference type="ARBA" id="ARBA00022962"/>
    </source>
</evidence>
<keyword evidence="18 24" id="KW-0003">3Fe-4S</keyword>
<dbReference type="InterPro" id="IPR029055">
    <property type="entry name" value="Ntn_hydrolases_N"/>
</dbReference>
<evidence type="ECO:0000256" key="7">
    <source>
        <dbReference type="ARBA" id="ARBA00011233"/>
    </source>
</evidence>
<organism evidence="27 28">
    <name type="scientific">Pholiota conissans</name>
    <dbReference type="NCBI Taxonomy" id="109636"/>
    <lineage>
        <taxon>Eukaryota</taxon>
        <taxon>Fungi</taxon>
        <taxon>Dikarya</taxon>
        <taxon>Basidiomycota</taxon>
        <taxon>Agaricomycotina</taxon>
        <taxon>Agaricomycetes</taxon>
        <taxon>Agaricomycetidae</taxon>
        <taxon>Agaricales</taxon>
        <taxon>Agaricineae</taxon>
        <taxon>Strophariaceae</taxon>
        <taxon>Pholiota</taxon>
    </lineage>
</organism>
<dbReference type="PANTHER" id="PTHR43100">
    <property type="entry name" value="GLUTAMATE SYNTHASE [NADPH] SMALL CHAIN"/>
    <property type="match status" value="1"/>
</dbReference>
<evidence type="ECO:0000256" key="4">
    <source>
        <dbReference type="ARBA" id="ARBA00004909"/>
    </source>
</evidence>
<dbReference type="Pfam" id="PF00310">
    <property type="entry name" value="GATase_2"/>
    <property type="match status" value="1"/>
</dbReference>
<dbReference type="Pfam" id="PF01645">
    <property type="entry name" value="Glu_synthase"/>
    <property type="match status" value="1"/>
</dbReference>
<keyword evidence="28" id="KW-1185">Reference proteome</keyword>
<keyword evidence="13" id="KW-0315">Glutamine amidotransferase</keyword>
<evidence type="ECO:0000256" key="5">
    <source>
        <dbReference type="ARBA" id="ARBA00004944"/>
    </source>
</evidence>
<dbReference type="Gene3D" id="2.160.20.60">
    <property type="entry name" value="Glutamate synthase, alpha subunit, C-terminal domain"/>
    <property type="match status" value="1"/>
</dbReference>
<comment type="pathway">
    <text evidence="5">Amino-acid biosynthesis; L-glutamate biosynthesis via GLT pathway; L-glutamate from 2-oxoglutarate and L-glutamine (NAD(+) route): step 1/1.</text>
</comment>
<name>A0A9P5Z907_9AGAR</name>
<dbReference type="GO" id="GO:0051538">
    <property type="term" value="F:3 iron, 4 sulfur cluster binding"/>
    <property type="evidence" value="ECO:0007669"/>
    <property type="project" value="UniProtKB-KW"/>
</dbReference>
<dbReference type="GO" id="GO:0016040">
    <property type="term" value="F:glutamate synthase (NADH) activity"/>
    <property type="evidence" value="ECO:0007669"/>
    <property type="project" value="UniProtKB-EC"/>
</dbReference>
<evidence type="ECO:0000256" key="8">
    <source>
        <dbReference type="ARBA" id="ARBA00022605"/>
    </source>
</evidence>
<dbReference type="Proteomes" id="UP000807469">
    <property type="component" value="Unassembled WGS sequence"/>
</dbReference>
<dbReference type="SUPFAM" id="SSF46548">
    <property type="entry name" value="alpha-helical ferredoxin"/>
    <property type="match status" value="1"/>
</dbReference>
<comment type="pathway">
    <text evidence="3">Energy metabolism; nitrogen metabolism.</text>
</comment>
<evidence type="ECO:0000256" key="17">
    <source>
        <dbReference type="ARBA" id="ARBA00023164"/>
    </source>
</evidence>
<dbReference type="InterPro" id="IPR002489">
    <property type="entry name" value="Glu_synth_asu_C"/>
</dbReference>
<evidence type="ECO:0000313" key="27">
    <source>
        <dbReference type="EMBL" id="KAF9483852.1"/>
    </source>
</evidence>
<keyword evidence="17" id="KW-0314">Glutamate biosynthesis</keyword>
<dbReference type="Gene3D" id="3.60.20.10">
    <property type="entry name" value="Glutamine Phosphoribosylpyrophosphate, subunit 1, domain 1"/>
    <property type="match status" value="1"/>
</dbReference>
<dbReference type="GO" id="GO:0050660">
    <property type="term" value="F:flavin adenine dinucleotide binding"/>
    <property type="evidence" value="ECO:0007669"/>
    <property type="project" value="InterPro"/>
</dbReference>
<dbReference type="PANTHER" id="PTHR43100:SF1">
    <property type="entry name" value="GLUTAMATE SYNTHASE [NADPH] SMALL CHAIN"/>
    <property type="match status" value="1"/>
</dbReference>
<dbReference type="InterPro" id="IPR023753">
    <property type="entry name" value="FAD/NAD-binding_dom"/>
</dbReference>
<accession>A0A9P5Z907</accession>
<evidence type="ECO:0000256" key="2">
    <source>
        <dbReference type="ARBA" id="ARBA00001974"/>
    </source>
</evidence>
<evidence type="ECO:0000256" key="6">
    <source>
        <dbReference type="ARBA" id="ARBA00009716"/>
    </source>
</evidence>
<feature type="domain" description="Glutamine amidotransferase type-2" evidence="26">
    <location>
        <begin position="60"/>
        <end position="467"/>
    </location>
</feature>
<dbReference type="GO" id="GO:0016639">
    <property type="term" value="F:oxidoreductase activity, acting on the CH-NH2 group of donors, NAD or NADP as acceptor"/>
    <property type="evidence" value="ECO:0007669"/>
    <property type="project" value="InterPro"/>
</dbReference>
<dbReference type="Pfam" id="PF14691">
    <property type="entry name" value="Fer4_20"/>
    <property type="match status" value="1"/>
</dbReference>
<keyword evidence="12" id="KW-0274">FAD</keyword>
<keyword evidence="16 24" id="KW-0411">Iron-sulfur</keyword>
<evidence type="ECO:0000256" key="22">
    <source>
        <dbReference type="ARBA" id="ARBA00068518"/>
    </source>
</evidence>
<dbReference type="InterPro" id="IPR013785">
    <property type="entry name" value="Aldolase_TIM"/>
</dbReference>
<keyword evidence="15" id="KW-0408">Iron</keyword>
<dbReference type="SUPFAM" id="SSF69336">
    <property type="entry name" value="Alpha subunit of glutamate synthase, C-terminal domain"/>
    <property type="match status" value="1"/>
</dbReference>
<dbReference type="EC" id="1.4.1.14" evidence="19"/>
<dbReference type="FunFam" id="2.160.20.60:FF:000001">
    <property type="entry name" value="Glutamate synthase, large subunit"/>
    <property type="match status" value="1"/>
</dbReference>
<dbReference type="SUPFAM" id="SSF51395">
    <property type="entry name" value="FMN-linked oxidoreductases"/>
    <property type="match status" value="1"/>
</dbReference>
<dbReference type="InterPro" id="IPR006982">
    <property type="entry name" value="Glu_synth_centr_N"/>
</dbReference>
<dbReference type="FunFam" id="3.60.20.10:FF:000001">
    <property type="entry name" value="Glutamate synthase, large subunit"/>
    <property type="match status" value="1"/>
</dbReference>
<dbReference type="FunFam" id="3.20.20.70:FF:000031">
    <property type="entry name" value="Glutamate synthase 1 [NADH]"/>
    <property type="match status" value="1"/>
</dbReference>
<comment type="cofactor">
    <cofactor evidence="2">
        <name>FAD</name>
        <dbReference type="ChEBI" id="CHEBI:57692"/>
    </cofactor>
</comment>
<feature type="region of interest" description="Disordered" evidence="25">
    <location>
        <begin position="2125"/>
        <end position="2147"/>
    </location>
</feature>
<dbReference type="InterPro" id="IPR012220">
    <property type="entry name" value="Glu_synth_euk"/>
</dbReference>
<evidence type="ECO:0000256" key="18">
    <source>
        <dbReference type="ARBA" id="ARBA00023291"/>
    </source>
</evidence>
<dbReference type="InterPro" id="IPR002932">
    <property type="entry name" value="Glu_synthdom"/>
</dbReference>
<comment type="pathway">
    <text evidence="4">Nitrogen metabolism.</text>
</comment>
<keyword evidence="9" id="KW-0285">Flavoprotein</keyword>
<dbReference type="CDD" id="cd00982">
    <property type="entry name" value="gltB_C"/>
    <property type="match status" value="1"/>
</dbReference>
<dbReference type="CDD" id="cd02808">
    <property type="entry name" value="GltS_FMN"/>
    <property type="match status" value="1"/>
</dbReference>
<dbReference type="Gene3D" id="3.50.50.60">
    <property type="entry name" value="FAD/NAD(P)-binding domain"/>
    <property type="match status" value="2"/>
</dbReference>
<evidence type="ECO:0000256" key="11">
    <source>
        <dbReference type="ARBA" id="ARBA00022723"/>
    </source>
</evidence>
<dbReference type="Gene3D" id="1.10.1060.10">
    <property type="entry name" value="Alpha-helical ferredoxin"/>
    <property type="match status" value="1"/>
</dbReference>
<dbReference type="GO" id="GO:0005506">
    <property type="term" value="F:iron ion binding"/>
    <property type="evidence" value="ECO:0007669"/>
    <property type="project" value="InterPro"/>
</dbReference>
<evidence type="ECO:0000256" key="25">
    <source>
        <dbReference type="SAM" id="MobiDB-lite"/>
    </source>
</evidence>
<evidence type="ECO:0000256" key="21">
    <source>
        <dbReference type="ARBA" id="ARBA00057049"/>
    </source>
</evidence>
<dbReference type="InterPro" id="IPR028261">
    <property type="entry name" value="DPD_II"/>
</dbReference>
<comment type="function">
    <text evidence="21">Forms L-glutamate from L-glutamine and 2-oxoglutarate. Represents an alternative pathway to L-glutamate dehydrogenase for the biosynthesis of L-glutamate. Participates with glutamine synthetase in ammonia assimilation processes. The enzyme is specific for NADH, L-glutamine and 2-oxoglutarate.</text>
</comment>
<dbReference type="FunFam" id="3.50.50.60:FF:000207">
    <property type="entry name" value="Glutamate synthase"/>
    <property type="match status" value="1"/>
</dbReference>
<dbReference type="SUPFAM" id="SSF51971">
    <property type="entry name" value="Nucleotide-binding domain"/>
    <property type="match status" value="2"/>
</dbReference>
<dbReference type="Pfam" id="PF01493">
    <property type="entry name" value="GXGXG"/>
    <property type="match status" value="1"/>
</dbReference>
<dbReference type="InterPro" id="IPR006005">
    <property type="entry name" value="Glut_synth_ssu1"/>
</dbReference>
<feature type="binding site" evidence="24">
    <location>
        <position position="1189"/>
    </location>
    <ligand>
        <name>[3Fe-4S] cluster</name>
        <dbReference type="ChEBI" id="CHEBI:21137"/>
    </ligand>
</feature>
<evidence type="ECO:0000256" key="10">
    <source>
        <dbReference type="ARBA" id="ARBA00022643"/>
    </source>
</evidence>
<evidence type="ECO:0000256" key="12">
    <source>
        <dbReference type="ARBA" id="ARBA00022827"/>
    </source>
</evidence>
<dbReference type="PROSITE" id="PS51278">
    <property type="entry name" value="GATASE_TYPE_2"/>
    <property type="match status" value="1"/>
</dbReference>
<feature type="binding site" evidence="24">
    <location>
        <position position="1200"/>
    </location>
    <ligand>
        <name>[3Fe-4S] cluster</name>
        <dbReference type="ChEBI" id="CHEBI:21137"/>
    </ligand>
</feature>
<dbReference type="GO" id="GO:0006537">
    <property type="term" value="P:glutamate biosynthetic process"/>
    <property type="evidence" value="ECO:0007669"/>
    <property type="project" value="UniProtKB-KW"/>
</dbReference>
<evidence type="ECO:0000256" key="16">
    <source>
        <dbReference type="ARBA" id="ARBA00023014"/>
    </source>
</evidence>
<comment type="caution">
    <text evidence="27">The sequence shown here is derived from an EMBL/GenBank/DDBJ whole genome shotgun (WGS) entry which is preliminary data.</text>
</comment>
<comment type="similarity">
    <text evidence="6">Belongs to the glutamate synthase family.</text>
</comment>
<dbReference type="PRINTS" id="PR00419">
    <property type="entry name" value="ADXRDTASE"/>
</dbReference>
<evidence type="ECO:0000256" key="24">
    <source>
        <dbReference type="PIRSR" id="PIRSR000187-2"/>
    </source>
</evidence>
<dbReference type="InterPro" id="IPR051394">
    <property type="entry name" value="Glutamate_Synthase"/>
</dbReference>
<dbReference type="OrthoDB" id="4327079at2759"/>
<evidence type="ECO:0000256" key="20">
    <source>
        <dbReference type="ARBA" id="ARBA00048867"/>
    </source>
</evidence>
<dbReference type="InterPro" id="IPR036485">
    <property type="entry name" value="Glu_synth_asu_C_sf"/>
</dbReference>
<comment type="cofactor">
    <cofactor evidence="1">
        <name>FMN</name>
        <dbReference type="ChEBI" id="CHEBI:58210"/>
    </cofactor>
</comment>
<feature type="active site" description="For GATase activity" evidence="23">
    <location>
        <position position="60"/>
    </location>
</feature>
<keyword evidence="14" id="KW-0560">Oxidoreductase</keyword>
<dbReference type="CDD" id="cd00713">
    <property type="entry name" value="GltS"/>
    <property type="match status" value="1"/>
</dbReference>
<evidence type="ECO:0000256" key="23">
    <source>
        <dbReference type="PIRSR" id="PIRSR000187-1"/>
    </source>
</evidence>
<gene>
    <name evidence="27" type="ORF">BDN70DRAFT_873236</name>
</gene>
<evidence type="ECO:0000256" key="9">
    <source>
        <dbReference type="ARBA" id="ARBA00022630"/>
    </source>
</evidence>
<evidence type="ECO:0000256" key="3">
    <source>
        <dbReference type="ARBA" id="ARBA00004802"/>
    </source>
</evidence>
<feature type="binding site" evidence="24">
    <location>
        <position position="1195"/>
    </location>
    <ligand>
        <name>[3Fe-4S] cluster</name>
        <dbReference type="ChEBI" id="CHEBI:21137"/>
    </ligand>
</feature>
<dbReference type="NCBIfam" id="NF008730">
    <property type="entry name" value="PRK11750.1"/>
    <property type="match status" value="1"/>
</dbReference>
<dbReference type="Pfam" id="PF07992">
    <property type="entry name" value="Pyr_redox_2"/>
    <property type="match status" value="1"/>
</dbReference>
<dbReference type="GO" id="GO:0019676">
    <property type="term" value="P:ammonia assimilation cycle"/>
    <property type="evidence" value="ECO:0007669"/>
    <property type="project" value="UniProtKB-ARBA"/>
</dbReference>